<evidence type="ECO:0000256" key="1">
    <source>
        <dbReference type="SAM" id="MobiDB-lite"/>
    </source>
</evidence>
<evidence type="ECO:0000313" key="3">
    <source>
        <dbReference type="Proteomes" id="UP000238322"/>
    </source>
</evidence>
<dbReference type="Proteomes" id="UP000238322">
    <property type="component" value="Unassembled WGS sequence"/>
</dbReference>
<feature type="region of interest" description="Disordered" evidence="1">
    <location>
        <begin position="144"/>
        <end position="181"/>
    </location>
</feature>
<dbReference type="EMBL" id="PUHY01000010">
    <property type="protein sequence ID" value="PQO35021.1"/>
    <property type="molecule type" value="Genomic_DNA"/>
</dbReference>
<name>A0A2S8FS62_9BACT</name>
<sequence>MRSEANQIGLEPLFVAIDREDAAKAKLRAQQLEALDQALEAAGVHPSTTAYRLAKLIYHITKNNGDAFRWKAKQIAADPAMQKPNGDEITPRSVQRGAAQLRRLGIIDQRQVVEAVRGIDHVARSINWRNVARWVECHPMTTDRTTEETTDMTTDRTTDQTNSVSLYSSSPITQEPNTSTSQEATWEAAAEAVSKAGVSEFRHAIESARSAGVSPGYVLDCVAFHQEGKAVGAFDAGALYKRLRNAATFTSPMDPATWPARNTATIRVTRHVSDVIAWAEKHGKTITDVREVIAKKGLADGMSAAEIKRALFEVRFTFTHQLASK</sequence>
<dbReference type="RefSeq" id="WP_105330750.1">
    <property type="nucleotide sequence ID" value="NZ_PUHY01000010.1"/>
</dbReference>
<organism evidence="2 3">
    <name type="scientific">Blastopirellula marina</name>
    <dbReference type="NCBI Taxonomy" id="124"/>
    <lineage>
        <taxon>Bacteria</taxon>
        <taxon>Pseudomonadati</taxon>
        <taxon>Planctomycetota</taxon>
        <taxon>Planctomycetia</taxon>
        <taxon>Pirellulales</taxon>
        <taxon>Pirellulaceae</taxon>
        <taxon>Blastopirellula</taxon>
    </lineage>
</organism>
<gene>
    <name evidence="2" type="ORF">C5Y83_16225</name>
</gene>
<dbReference type="OrthoDB" id="292708at2"/>
<proteinExistence type="predicted"/>
<comment type="caution">
    <text evidence="2">The sequence shown here is derived from an EMBL/GenBank/DDBJ whole genome shotgun (WGS) entry which is preliminary data.</text>
</comment>
<accession>A0A2S8FS62</accession>
<feature type="compositionally biased region" description="Polar residues" evidence="1">
    <location>
        <begin position="160"/>
        <end position="181"/>
    </location>
</feature>
<reference evidence="2 3" key="1">
    <citation type="submission" date="2018-02" db="EMBL/GenBank/DDBJ databases">
        <title>Comparative genomes isolates from brazilian mangrove.</title>
        <authorList>
            <person name="Araujo J.E."/>
            <person name="Taketani R.G."/>
            <person name="Silva M.C.P."/>
            <person name="Loureco M.V."/>
            <person name="Andreote F.D."/>
        </authorList>
    </citation>
    <scope>NUCLEOTIDE SEQUENCE [LARGE SCALE GENOMIC DNA]</scope>
    <source>
        <strain evidence="2 3">Hex-1 MGV</strain>
    </source>
</reference>
<protein>
    <submittedName>
        <fullName evidence="2">Uncharacterized protein</fullName>
    </submittedName>
</protein>
<dbReference type="AlphaFoldDB" id="A0A2S8FS62"/>
<evidence type="ECO:0000313" key="2">
    <source>
        <dbReference type="EMBL" id="PQO35021.1"/>
    </source>
</evidence>